<dbReference type="Proteomes" id="UP000230066">
    <property type="component" value="Unassembled WGS sequence"/>
</dbReference>
<evidence type="ECO:0000256" key="2">
    <source>
        <dbReference type="ARBA" id="ARBA00022741"/>
    </source>
</evidence>
<dbReference type="PROSITE" id="PS51419">
    <property type="entry name" value="RAB"/>
    <property type="match status" value="1"/>
</dbReference>
<keyword evidence="6" id="KW-0732">Signal</keyword>
<dbReference type="GO" id="GO:0005525">
    <property type="term" value="F:GTP binding"/>
    <property type="evidence" value="ECO:0007669"/>
    <property type="project" value="UniProtKB-KW"/>
</dbReference>
<dbReference type="InterPro" id="IPR050305">
    <property type="entry name" value="Small_GTPase_Rab"/>
</dbReference>
<gene>
    <name evidence="7" type="ORF">D915_002781</name>
</gene>
<dbReference type="PRINTS" id="PR00449">
    <property type="entry name" value="RASTRNSFRMNG"/>
</dbReference>
<proteinExistence type="inferred from homology"/>
<dbReference type="Gene3D" id="3.40.50.300">
    <property type="entry name" value="P-loop containing nucleotide triphosphate hydrolases"/>
    <property type="match status" value="1"/>
</dbReference>
<dbReference type="InterPro" id="IPR027417">
    <property type="entry name" value="P-loop_NTPase"/>
</dbReference>
<dbReference type="AlphaFoldDB" id="A0A4E0RF84"/>
<dbReference type="SUPFAM" id="SSF52540">
    <property type="entry name" value="P-loop containing nucleoside triphosphate hydrolases"/>
    <property type="match status" value="1"/>
</dbReference>
<evidence type="ECO:0000313" key="7">
    <source>
        <dbReference type="EMBL" id="THD26253.1"/>
    </source>
</evidence>
<protein>
    <submittedName>
        <fullName evidence="7">RAB3C member RAS oncogene family</fullName>
    </submittedName>
</protein>
<dbReference type="SMART" id="SM00175">
    <property type="entry name" value="RAB"/>
    <property type="match status" value="1"/>
</dbReference>
<dbReference type="EMBL" id="JXXN02000804">
    <property type="protein sequence ID" value="THD26253.1"/>
    <property type="molecule type" value="Genomic_DNA"/>
</dbReference>
<dbReference type="InterPro" id="IPR001806">
    <property type="entry name" value="Small_GTPase"/>
</dbReference>
<evidence type="ECO:0000313" key="8">
    <source>
        <dbReference type="Proteomes" id="UP000230066"/>
    </source>
</evidence>
<reference evidence="7" key="1">
    <citation type="submission" date="2019-03" db="EMBL/GenBank/DDBJ databases">
        <title>Improved annotation for the trematode Fasciola hepatica.</title>
        <authorList>
            <person name="Choi Y.-J."/>
            <person name="Martin J."/>
            <person name="Mitreva M."/>
        </authorList>
    </citation>
    <scope>NUCLEOTIDE SEQUENCE [LARGE SCALE GENOMIC DNA]</scope>
</reference>
<keyword evidence="4" id="KW-0449">Lipoprotein</keyword>
<keyword evidence="3" id="KW-0342">GTP-binding</keyword>
<feature type="region of interest" description="Disordered" evidence="5">
    <location>
        <begin position="113"/>
        <end position="139"/>
    </location>
</feature>
<dbReference type="PANTHER" id="PTHR47980">
    <property type="entry name" value="LD44762P"/>
    <property type="match status" value="1"/>
</dbReference>
<dbReference type="PROSITE" id="PS51421">
    <property type="entry name" value="RAS"/>
    <property type="match status" value="1"/>
</dbReference>
<dbReference type="Pfam" id="PF00071">
    <property type="entry name" value="Ras"/>
    <property type="match status" value="1"/>
</dbReference>
<evidence type="ECO:0000256" key="6">
    <source>
        <dbReference type="SAM" id="SignalP"/>
    </source>
</evidence>
<evidence type="ECO:0000256" key="1">
    <source>
        <dbReference type="ARBA" id="ARBA00006270"/>
    </source>
</evidence>
<feature type="signal peptide" evidence="6">
    <location>
        <begin position="1"/>
        <end position="25"/>
    </location>
</feature>
<evidence type="ECO:0000256" key="3">
    <source>
        <dbReference type="ARBA" id="ARBA00023134"/>
    </source>
</evidence>
<keyword evidence="8" id="KW-1185">Reference proteome</keyword>
<keyword evidence="2" id="KW-0547">Nucleotide-binding</keyword>
<dbReference type="GO" id="GO:0003924">
    <property type="term" value="F:GTPase activity"/>
    <property type="evidence" value="ECO:0007669"/>
    <property type="project" value="InterPro"/>
</dbReference>
<name>A0A4E0RF84_FASHE</name>
<dbReference type="SMART" id="SM00173">
    <property type="entry name" value="RAS"/>
    <property type="match status" value="1"/>
</dbReference>
<evidence type="ECO:0000256" key="4">
    <source>
        <dbReference type="ARBA" id="ARBA00023289"/>
    </source>
</evidence>
<accession>A0A4E0RF84</accession>
<feature type="chain" id="PRO_5020039281" evidence="6">
    <location>
        <begin position="26"/>
        <end position="139"/>
    </location>
</feature>
<sequence length="139" mass="15345">MQMTVSHLLLFPLLALILRSKPSSAKTSGLNFKSGVTQIKTYSWDNAQVVLVGNKCDLANDRAVSVDWGRRLAQQLGLEFFEASAKDDINVKQVFERLVDLICEKMSDNLENNPSIAGAPKKGAQLTDRPEPQHGNCQC</sequence>
<comment type="caution">
    <text evidence="7">The sequence shown here is derived from an EMBL/GenBank/DDBJ whole genome shotgun (WGS) entry which is preliminary data.</text>
</comment>
<evidence type="ECO:0000256" key="5">
    <source>
        <dbReference type="SAM" id="MobiDB-lite"/>
    </source>
</evidence>
<keyword evidence="4" id="KW-0636">Prenylation</keyword>
<comment type="similarity">
    <text evidence="1">Belongs to the small GTPase superfamily. Rab family.</text>
</comment>
<organism evidence="7 8">
    <name type="scientific">Fasciola hepatica</name>
    <name type="common">Liver fluke</name>
    <dbReference type="NCBI Taxonomy" id="6192"/>
    <lineage>
        <taxon>Eukaryota</taxon>
        <taxon>Metazoa</taxon>
        <taxon>Spiralia</taxon>
        <taxon>Lophotrochozoa</taxon>
        <taxon>Platyhelminthes</taxon>
        <taxon>Trematoda</taxon>
        <taxon>Digenea</taxon>
        <taxon>Plagiorchiida</taxon>
        <taxon>Echinostomata</taxon>
        <taxon>Echinostomatoidea</taxon>
        <taxon>Fasciolidae</taxon>
        <taxon>Fasciola</taxon>
    </lineage>
</organism>